<feature type="transmembrane region" description="Helical" evidence="2">
    <location>
        <begin position="76"/>
        <end position="92"/>
    </location>
</feature>
<organism evidence="3 4">
    <name type="scientific">Pristionchus entomophagus</name>
    <dbReference type="NCBI Taxonomy" id="358040"/>
    <lineage>
        <taxon>Eukaryota</taxon>
        <taxon>Metazoa</taxon>
        <taxon>Ecdysozoa</taxon>
        <taxon>Nematoda</taxon>
        <taxon>Chromadorea</taxon>
        <taxon>Rhabditida</taxon>
        <taxon>Rhabditina</taxon>
        <taxon>Diplogasteromorpha</taxon>
        <taxon>Diplogasteroidea</taxon>
        <taxon>Neodiplogasteridae</taxon>
        <taxon>Pristionchus</taxon>
    </lineage>
</organism>
<keyword evidence="4" id="KW-1185">Reference proteome</keyword>
<keyword evidence="2" id="KW-0812">Transmembrane</keyword>
<sequence>TKLGRFFSPLFLTSHTVMDPCGMREVPKIRKVEIPTIVDPIVTKIDIDDPHEQNEVTSESKPDPCAPEDEHKIDTLFYKICYFCFLLGVNFYRNRSRRWRA</sequence>
<evidence type="ECO:0000256" key="1">
    <source>
        <dbReference type="SAM" id="MobiDB-lite"/>
    </source>
</evidence>
<evidence type="ECO:0000313" key="3">
    <source>
        <dbReference type="EMBL" id="GMS92348.1"/>
    </source>
</evidence>
<feature type="non-terminal residue" evidence="3">
    <location>
        <position position="101"/>
    </location>
</feature>
<evidence type="ECO:0000256" key="2">
    <source>
        <dbReference type="SAM" id="Phobius"/>
    </source>
</evidence>
<evidence type="ECO:0000313" key="4">
    <source>
        <dbReference type="Proteomes" id="UP001432027"/>
    </source>
</evidence>
<gene>
    <name evidence="3" type="ORF">PENTCL1PPCAC_14523</name>
</gene>
<proteinExistence type="predicted"/>
<dbReference type="AlphaFoldDB" id="A0AAV5TE03"/>
<comment type="caution">
    <text evidence="3">The sequence shown here is derived from an EMBL/GenBank/DDBJ whole genome shotgun (WGS) entry which is preliminary data.</text>
</comment>
<keyword evidence="2" id="KW-1133">Transmembrane helix</keyword>
<dbReference type="EMBL" id="BTSX01000004">
    <property type="protein sequence ID" value="GMS92348.1"/>
    <property type="molecule type" value="Genomic_DNA"/>
</dbReference>
<feature type="non-terminal residue" evidence="3">
    <location>
        <position position="1"/>
    </location>
</feature>
<dbReference type="Proteomes" id="UP001432027">
    <property type="component" value="Unassembled WGS sequence"/>
</dbReference>
<name>A0AAV5TE03_9BILA</name>
<protein>
    <submittedName>
        <fullName evidence="3">Uncharacterized protein</fullName>
    </submittedName>
</protein>
<reference evidence="3" key="1">
    <citation type="submission" date="2023-10" db="EMBL/GenBank/DDBJ databases">
        <title>Genome assembly of Pristionchus species.</title>
        <authorList>
            <person name="Yoshida K."/>
            <person name="Sommer R.J."/>
        </authorList>
    </citation>
    <scope>NUCLEOTIDE SEQUENCE</scope>
    <source>
        <strain evidence="3">RS0144</strain>
    </source>
</reference>
<feature type="region of interest" description="Disordered" evidence="1">
    <location>
        <begin position="49"/>
        <end position="68"/>
    </location>
</feature>
<accession>A0AAV5TE03</accession>
<keyword evidence="2" id="KW-0472">Membrane</keyword>